<dbReference type="EMBL" id="LNQE01001647">
    <property type="protein sequence ID" value="KUG14531.1"/>
    <property type="molecule type" value="Genomic_DNA"/>
</dbReference>
<dbReference type="SUPFAM" id="SSF55909">
    <property type="entry name" value="Pentein"/>
    <property type="match status" value="1"/>
</dbReference>
<gene>
    <name evidence="2" type="ORF">ASZ90_015832</name>
</gene>
<dbReference type="PANTHER" id="PTHR47271:SF2">
    <property type="entry name" value="ARGININE DEIMINASE"/>
    <property type="match status" value="1"/>
</dbReference>
<name>A0A0W8F2D3_9ZZZZ</name>
<dbReference type="EC" id="3.5.3.6" evidence="2"/>
<dbReference type="Pfam" id="PF02274">
    <property type="entry name" value="ADI"/>
    <property type="match status" value="1"/>
</dbReference>
<dbReference type="NCBIfam" id="NF002381">
    <property type="entry name" value="PRK01388.1"/>
    <property type="match status" value="1"/>
</dbReference>
<dbReference type="InterPro" id="IPR003876">
    <property type="entry name" value="Arg_deiminase"/>
</dbReference>
<proteinExistence type="inferred from homology"/>
<organism evidence="2">
    <name type="scientific">hydrocarbon metagenome</name>
    <dbReference type="NCBI Taxonomy" id="938273"/>
    <lineage>
        <taxon>unclassified sequences</taxon>
        <taxon>metagenomes</taxon>
        <taxon>ecological metagenomes</taxon>
    </lineage>
</organism>
<dbReference type="GO" id="GO:0019546">
    <property type="term" value="P:L-arginine deiminase pathway"/>
    <property type="evidence" value="ECO:0007669"/>
    <property type="project" value="TreeGrafter"/>
</dbReference>
<dbReference type="PRINTS" id="PR01466">
    <property type="entry name" value="ARGDEIMINASE"/>
</dbReference>
<dbReference type="Gene3D" id="1.10.3930.10">
    <property type="entry name" value="Arginine deiminase"/>
    <property type="match status" value="1"/>
</dbReference>
<comment type="caution">
    <text evidence="2">The sequence shown here is derived from an EMBL/GenBank/DDBJ whole genome shotgun (WGS) entry which is preliminary data.</text>
</comment>
<evidence type="ECO:0000256" key="1">
    <source>
        <dbReference type="ARBA" id="ARBA00022801"/>
    </source>
</evidence>
<evidence type="ECO:0000313" key="2">
    <source>
        <dbReference type="EMBL" id="KUG14531.1"/>
    </source>
</evidence>
<reference evidence="2" key="1">
    <citation type="journal article" date="2015" name="Proc. Natl. Acad. Sci. U.S.A.">
        <title>Networks of energetic and metabolic interactions define dynamics in microbial communities.</title>
        <authorList>
            <person name="Embree M."/>
            <person name="Liu J.K."/>
            <person name="Al-Bassam M.M."/>
            <person name="Zengler K."/>
        </authorList>
    </citation>
    <scope>NUCLEOTIDE SEQUENCE</scope>
</reference>
<dbReference type="AlphaFoldDB" id="A0A0W8F2D3"/>
<dbReference type="HAMAP" id="MF_00242">
    <property type="entry name" value="Arg_deiminase"/>
    <property type="match status" value="1"/>
</dbReference>
<dbReference type="GO" id="GO:0016990">
    <property type="term" value="F:arginine deiminase activity"/>
    <property type="evidence" value="ECO:0007669"/>
    <property type="project" value="UniProtKB-EC"/>
</dbReference>
<protein>
    <submittedName>
        <fullName evidence="2">Arginine deiminase</fullName>
        <ecNumber evidence="2">3.5.3.6</ecNumber>
    </submittedName>
</protein>
<dbReference type="Gene3D" id="3.75.10.10">
    <property type="entry name" value="L-arginine/glycine Amidinotransferase, Chain A"/>
    <property type="match status" value="1"/>
</dbReference>
<dbReference type="PANTHER" id="PTHR47271">
    <property type="entry name" value="ARGININE DEIMINASE"/>
    <property type="match status" value="1"/>
</dbReference>
<sequence length="422" mass="46920">MNTFGVFSEVGRLRSVLVHRPDLSLRRLTPANHDEYLFDDILWVDRACEEHDAFVRLMRDEGVTVYHLQELLTEALATGEETRRWVLDRVVNAATVGLSAVDAVRICLRGMEPSGLARHLIGGLTVSELECVYMEGLSRFSLTAAAAGPDAFILPPLPNTLFTRDSSSWIANGVSLNPMRWPARRRESINVELVYRAHPLFRDAAFSYWHPSPEEPGSRVPAREDFGQSSLEGGDVMPIGNRTVVVGMSERTSARMIEQLAAVLFEKDAADRIIVARMTRDRAHMHLDTVFTLLDHDTASIYPSVVNAIQAFSIRPGGERSLFSVTKEEGLLPAVRDALDLDHLTAIPTGGDEYQAMREQWDDGNNVIALRPGVVIAYNRNTCTNRNFRDAGIEVLEIEGSELGRGRGGGHCMTCPLRRDAR</sequence>
<keyword evidence="1 2" id="KW-0378">Hydrolase</keyword>
<dbReference type="PIRSF" id="PIRSF006356">
    <property type="entry name" value="Arg_deiminase"/>
    <property type="match status" value="1"/>
</dbReference>
<accession>A0A0W8F2D3</accession>